<dbReference type="InterPro" id="IPR013780">
    <property type="entry name" value="Glyco_hydro_b"/>
</dbReference>
<keyword evidence="5" id="KW-0378">Hydrolase</keyword>
<dbReference type="PRINTS" id="PR00741">
    <property type="entry name" value="GLHYDRLASE29"/>
</dbReference>
<dbReference type="GO" id="GO:0006004">
    <property type="term" value="P:fucose metabolic process"/>
    <property type="evidence" value="ECO:0007669"/>
    <property type="project" value="InterPro"/>
</dbReference>
<keyword evidence="6" id="KW-0326">Glycosidase</keyword>
<dbReference type="Gene3D" id="2.60.40.1180">
    <property type="entry name" value="Golgi alpha-mannosidase II"/>
    <property type="match status" value="1"/>
</dbReference>
<comment type="function">
    <text evidence="1">Alpha-L-fucosidase is responsible for hydrolyzing the alpha-1,6-linked fucose joined to the reducing-end N-acetylglucosamine of the carbohydrate moieties of glycoproteins.</text>
</comment>
<dbReference type="EMBL" id="CAFBLP010000035">
    <property type="protein sequence ID" value="CAB4881039.1"/>
    <property type="molecule type" value="Genomic_DNA"/>
</dbReference>
<dbReference type="EC" id="3.2.1.51" evidence="3"/>
<evidence type="ECO:0000313" key="8">
    <source>
        <dbReference type="EMBL" id="CAB4881039.1"/>
    </source>
</evidence>
<dbReference type="SUPFAM" id="SSF51445">
    <property type="entry name" value="(Trans)glycosidases"/>
    <property type="match status" value="1"/>
</dbReference>
<dbReference type="InterPro" id="IPR016286">
    <property type="entry name" value="FUC_metazoa-typ"/>
</dbReference>
<gene>
    <name evidence="8" type="ORF">UFOPK3376_01533</name>
</gene>
<sequence length="446" mass="48520">MADVVDTFESLSQRVMPSWFGEAKFGIFVHYYPSSIPAYAPITDDPFTLAREQGDFIAFTESPYAEWYLNSLAIEGSSVHRHHVATYGDKPYDEFVQEFFAASQGWQPARWADLFAAAGAKYCVMGTKHLDGVLLWPSHIPNPVKGAAWTSPRDIVGDCVDAVRAAGLRVGLYYCGGLDLTFQGLGFNSWASLFAAIPQSDEYHAYATGHYRELIERYAPDELWNDVGFPGYGAGAAELMAEFYNANPDGVVNDRFDPIGVMQGRSHADFTTPEYAVQPTTPGKPFEVCRGIGTSFGYNQLEDESTYLDATTLIRLLINIVADGGNLLLNVGPMASGEIPVAQQQRLLAIGQWLGLNGTAMYGSVPYATSTLATAEGHTVRLTKGADQAVYAMVLGRPATREVQIAGLPDGAVSLLGYTGELQRTHDTVVLPVRPDDQAAFTLRIA</sequence>
<name>A0A6J7ELP0_9ZZZZ</name>
<evidence type="ECO:0000256" key="5">
    <source>
        <dbReference type="ARBA" id="ARBA00022801"/>
    </source>
</evidence>
<evidence type="ECO:0000256" key="1">
    <source>
        <dbReference type="ARBA" id="ARBA00004071"/>
    </source>
</evidence>
<evidence type="ECO:0000256" key="6">
    <source>
        <dbReference type="ARBA" id="ARBA00023295"/>
    </source>
</evidence>
<reference evidence="8" key="1">
    <citation type="submission" date="2020-05" db="EMBL/GenBank/DDBJ databases">
        <authorList>
            <person name="Chiriac C."/>
            <person name="Salcher M."/>
            <person name="Ghai R."/>
            <person name="Kavagutti S V."/>
        </authorList>
    </citation>
    <scope>NUCLEOTIDE SEQUENCE</scope>
</reference>
<dbReference type="Pfam" id="PF01120">
    <property type="entry name" value="Alpha_L_fucos"/>
    <property type="match status" value="1"/>
</dbReference>
<dbReference type="InterPro" id="IPR017853">
    <property type="entry name" value="GH"/>
</dbReference>
<comment type="similarity">
    <text evidence="2">Belongs to the glycosyl hydrolase 29 family.</text>
</comment>
<accession>A0A6J7ELP0</accession>
<dbReference type="GO" id="GO:0016139">
    <property type="term" value="P:glycoside catabolic process"/>
    <property type="evidence" value="ECO:0007669"/>
    <property type="project" value="TreeGrafter"/>
</dbReference>
<evidence type="ECO:0000256" key="2">
    <source>
        <dbReference type="ARBA" id="ARBA00007951"/>
    </source>
</evidence>
<evidence type="ECO:0000256" key="4">
    <source>
        <dbReference type="ARBA" id="ARBA00022729"/>
    </source>
</evidence>
<evidence type="ECO:0000256" key="3">
    <source>
        <dbReference type="ARBA" id="ARBA00012662"/>
    </source>
</evidence>
<keyword evidence="4" id="KW-0732">Signal</keyword>
<dbReference type="InterPro" id="IPR000933">
    <property type="entry name" value="Glyco_hydro_29"/>
</dbReference>
<dbReference type="PANTHER" id="PTHR10030:SF37">
    <property type="entry name" value="ALPHA-L-FUCOSIDASE-RELATED"/>
    <property type="match status" value="1"/>
</dbReference>
<dbReference type="AlphaFoldDB" id="A0A6J7ELP0"/>
<organism evidence="8">
    <name type="scientific">freshwater metagenome</name>
    <dbReference type="NCBI Taxonomy" id="449393"/>
    <lineage>
        <taxon>unclassified sequences</taxon>
        <taxon>metagenomes</taxon>
        <taxon>ecological metagenomes</taxon>
    </lineage>
</organism>
<proteinExistence type="inferred from homology"/>
<dbReference type="Gene3D" id="3.20.20.80">
    <property type="entry name" value="Glycosidases"/>
    <property type="match status" value="1"/>
</dbReference>
<protein>
    <recommendedName>
        <fullName evidence="3">alpha-L-fucosidase</fullName>
        <ecNumber evidence="3">3.2.1.51</ecNumber>
    </recommendedName>
</protein>
<dbReference type="SMART" id="SM00812">
    <property type="entry name" value="Alpha_L_fucos"/>
    <property type="match status" value="1"/>
</dbReference>
<dbReference type="InterPro" id="IPR057739">
    <property type="entry name" value="Glyco_hydro_29_N"/>
</dbReference>
<dbReference type="GO" id="GO:0004560">
    <property type="term" value="F:alpha-L-fucosidase activity"/>
    <property type="evidence" value="ECO:0007669"/>
    <property type="project" value="InterPro"/>
</dbReference>
<evidence type="ECO:0000259" key="7">
    <source>
        <dbReference type="Pfam" id="PF01120"/>
    </source>
</evidence>
<dbReference type="PIRSF" id="PIRSF001092">
    <property type="entry name" value="Alpha-L-fucosidase"/>
    <property type="match status" value="1"/>
</dbReference>
<feature type="domain" description="Glycoside hydrolase family 29 N-terminal" evidence="7">
    <location>
        <begin position="7"/>
        <end position="358"/>
    </location>
</feature>
<dbReference type="PANTHER" id="PTHR10030">
    <property type="entry name" value="ALPHA-L-FUCOSIDASE"/>
    <property type="match status" value="1"/>
</dbReference>
<dbReference type="GO" id="GO:0005764">
    <property type="term" value="C:lysosome"/>
    <property type="evidence" value="ECO:0007669"/>
    <property type="project" value="TreeGrafter"/>
</dbReference>